<organism evidence="1 2">
    <name type="scientific">Paralcaligenes ureilyticus</name>
    <dbReference type="NCBI Taxonomy" id="627131"/>
    <lineage>
        <taxon>Bacteria</taxon>
        <taxon>Pseudomonadati</taxon>
        <taxon>Pseudomonadota</taxon>
        <taxon>Betaproteobacteria</taxon>
        <taxon>Burkholderiales</taxon>
        <taxon>Alcaligenaceae</taxon>
        <taxon>Paralcaligenes</taxon>
    </lineage>
</organism>
<dbReference type="SUPFAM" id="SSF51182">
    <property type="entry name" value="RmlC-like cupins"/>
    <property type="match status" value="1"/>
</dbReference>
<evidence type="ECO:0000313" key="1">
    <source>
        <dbReference type="EMBL" id="TCT03370.1"/>
    </source>
</evidence>
<proteinExistence type="predicted"/>
<evidence type="ECO:0000313" key="2">
    <source>
        <dbReference type="Proteomes" id="UP000295525"/>
    </source>
</evidence>
<accession>A0A4R3LSC2</accession>
<keyword evidence="2" id="KW-1185">Reference proteome</keyword>
<reference evidence="1 2" key="1">
    <citation type="submission" date="2019-03" db="EMBL/GenBank/DDBJ databases">
        <title>Genomic Encyclopedia of Type Strains, Phase IV (KMG-IV): sequencing the most valuable type-strain genomes for metagenomic binning, comparative biology and taxonomic classification.</title>
        <authorList>
            <person name="Goeker M."/>
        </authorList>
    </citation>
    <scope>NUCLEOTIDE SEQUENCE [LARGE SCALE GENOMIC DNA]</scope>
    <source>
        <strain evidence="1 2">DSM 24591</strain>
    </source>
</reference>
<dbReference type="AlphaFoldDB" id="A0A4R3LSC2"/>
<protein>
    <recommendedName>
        <fullName evidence="3">Cupin domain</fullName>
    </recommendedName>
</protein>
<dbReference type="EMBL" id="SMAJ01000015">
    <property type="protein sequence ID" value="TCT03370.1"/>
    <property type="molecule type" value="Genomic_DNA"/>
</dbReference>
<name>A0A4R3LSC2_9BURK</name>
<dbReference type="Gene3D" id="2.60.120.10">
    <property type="entry name" value="Jelly Rolls"/>
    <property type="match status" value="1"/>
</dbReference>
<comment type="caution">
    <text evidence="1">The sequence shown here is derived from an EMBL/GenBank/DDBJ whole genome shotgun (WGS) entry which is preliminary data.</text>
</comment>
<dbReference type="OrthoDB" id="9800684at2"/>
<dbReference type="InterPro" id="IPR011051">
    <property type="entry name" value="RmlC_Cupin_sf"/>
</dbReference>
<sequence>MNRPQAIPTVQIDNENVKVTQWRFPPNAETGWHRHEMNYVVVPQTTGPLLLETPQGEATSQLTTGVPYYRPVGVEHNVVNPGCSDFIFIEIELK</sequence>
<evidence type="ECO:0008006" key="3">
    <source>
        <dbReference type="Google" id="ProtNLM"/>
    </source>
</evidence>
<gene>
    <name evidence="1" type="ORF">EDC26_11527</name>
</gene>
<dbReference type="InterPro" id="IPR014710">
    <property type="entry name" value="RmlC-like_jellyroll"/>
</dbReference>
<dbReference type="RefSeq" id="WP_132584451.1">
    <property type="nucleotide sequence ID" value="NZ_SMAJ01000015.1"/>
</dbReference>
<dbReference type="Proteomes" id="UP000295525">
    <property type="component" value="Unassembled WGS sequence"/>
</dbReference>
<dbReference type="CDD" id="cd06982">
    <property type="entry name" value="cupin_BauB-like"/>
    <property type="match status" value="1"/>
</dbReference>